<evidence type="ECO:0000256" key="7">
    <source>
        <dbReference type="ARBA" id="ARBA00029500"/>
    </source>
</evidence>
<dbReference type="InterPro" id="IPR035965">
    <property type="entry name" value="PAS-like_dom_sf"/>
</dbReference>
<dbReference type="PROSITE" id="PS00688">
    <property type="entry name" value="SIGMA54_INTERACT_3"/>
    <property type="match status" value="1"/>
</dbReference>
<dbReference type="InterPro" id="IPR002078">
    <property type="entry name" value="Sigma_54_int"/>
</dbReference>
<dbReference type="RefSeq" id="WP_160200467.1">
    <property type="nucleotide sequence ID" value="NZ_QXWK01000001.1"/>
</dbReference>
<dbReference type="InterPro" id="IPR025662">
    <property type="entry name" value="Sigma_54_int_dom_ATP-bd_1"/>
</dbReference>
<dbReference type="CDD" id="cd00009">
    <property type="entry name" value="AAA"/>
    <property type="match status" value="1"/>
</dbReference>
<dbReference type="Pfam" id="PF00989">
    <property type="entry name" value="PAS"/>
    <property type="match status" value="1"/>
</dbReference>
<dbReference type="AlphaFoldDB" id="A0A845QJ76"/>
<dbReference type="Pfam" id="PF18024">
    <property type="entry name" value="HTH_50"/>
    <property type="match status" value="1"/>
</dbReference>
<comment type="caution">
    <text evidence="10">The sequence shown here is derived from an EMBL/GenBank/DDBJ whole genome shotgun (WGS) entry which is preliminary data.</text>
</comment>
<dbReference type="Gene3D" id="3.30.450.20">
    <property type="entry name" value="PAS domain"/>
    <property type="match status" value="1"/>
</dbReference>
<dbReference type="InterPro" id="IPR030828">
    <property type="entry name" value="HTH_TyrR"/>
</dbReference>
<feature type="domain" description="Sigma-54 factor interaction" evidence="8">
    <location>
        <begin position="196"/>
        <end position="425"/>
    </location>
</feature>
<dbReference type="InterPro" id="IPR025943">
    <property type="entry name" value="Sigma_54_int_dom_ATP-bd_2"/>
</dbReference>
<dbReference type="InterPro" id="IPR009057">
    <property type="entry name" value="Homeodomain-like_sf"/>
</dbReference>
<dbReference type="Gene3D" id="1.10.10.60">
    <property type="entry name" value="Homeodomain-like"/>
    <property type="match status" value="1"/>
</dbReference>
<dbReference type="PROSITE" id="PS00675">
    <property type="entry name" value="SIGMA54_INTERACT_1"/>
    <property type="match status" value="1"/>
</dbReference>
<dbReference type="Proteomes" id="UP000446866">
    <property type="component" value="Unassembled WGS sequence"/>
</dbReference>
<dbReference type="EMBL" id="QXWK01000001">
    <property type="protein sequence ID" value="NBH60168.1"/>
    <property type="molecule type" value="Genomic_DNA"/>
</dbReference>
<evidence type="ECO:0000256" key="4">
    <source>
        <dbReference type="ARBA" id="ARBA00023015"/>
    </source>
</evidence>
<dbReference type="SMART" id="SM00382">
    <property type="entry name" value="AAA"/>
    <property type="match status" value="1"/>
</dbReference>
<dbReference type="CDD" id="cd00130">
    <property type="entry name" value="PAS"/>
    <property type="match status" value="1"/>
</dbReference>
<evidence type="ECO:0000256" key="3">
    <source>
        <dbReference type="ARBA" id="ARBA00022840"/>
    </source>
</evidence>
<name>A0A845QJ76_9FIRM</name>
<keyword evidence="4" id="KW-0805">Transcription regulation</keyword>
<evidence type="ECO:0000256" key="5">
    <source>
        <dbReference type="ARBA" id="ARBA00023125"/>
    </source>
</evidence>
<keyword evidence="5" id="KW-0238">DNA-binding</keyword>
<feature type="domain" description="PAS" evidence="9">
    <location>
        <begin position="46"/>
        <end position="90"/>
    </location>
</feature>
<organism evidence="10 11">
    <name type="scientific">Anaerotruncus colihominis</name>
    <dbReference type="NCBI Taxonomy" id="169435"/>
    <lineage>
        <taxon>Bacteria</taxon>
        <taxon>Bacillati</taxon>
        <taxon>Bacillota</taxon>
        <taxon>Clostridia</taxon>
        <taxon>Eubacteriales</taxon>
        <taxon>Oscillospiraceae</taxon>
        <taxon>Anaerotruncus</taxon>
    </lineage>
</organism>
<keyword evidence="11" id="KW-1185">Reference proteome</keyword>
<dbReference type="SUPFAM" id="SSF55785">
    <property type="entry name" value="PYP-like sensor domain (PAS domain)"/>
    <property type="match status" value="1"/>
</dbReference>
<keyword evidence="3" id="KW-0067">ATP-binding</keyword>
<dbReference type="PROSITE" id="PS50112">
    <property type="entry name" value="PAS"/>
    <property type="match status" value="1"/>
</dbReference>
<dbReference type="PANTHER" id="PTHR32071">
    <property type="entry name" value="TRANSCRIPTIONAL REGULATORY PROTEIN"/>
    <property type="match status" value="1"/>
</dbReference>
<accession>A0A845QJ76</accession>
<dbReference type="InterPro" id="IPR003593">
    <property type="entry name" value="AAA+_ATPase"/>
</dbReference>
<gene>
    <name evidence="10" type="ORF">D0435_00565</name>
</gene>
<dbReference type="GO" id="GO:0005524">
    <property type="term" value="F:ATP binding"/>
    <property type="evidence" value="ECO:0007669"/>
    <property type="project" value="UniProtKB-KW"/>
</dbReference>
<dbReference type="InterPro" id="IPR025944">
    <property type="entry name" value="Sigma_54_int_dom_CS"/>
</dbReference>
<dbReference type="Gene3D" id="1.10.8.60">
    <property type="match status" value="1"/>
</dbReference>
<evidence type="ECO:0000313" key="10">
    <source>
        <dbReference type="EMBL" id="NBH60168.1"/>
    </source>
</evidence>
<dbReference type="InterPro" id="IPR000014">
    <property type="entry name" value="PAS"/>
</dbReference>
<keyword evidence="6" id="KW-0804">Transcription</keyword>
<keyword evidence="2" id="KW-0058">Aromatic hydrocarbons catabolism</keyword>
<dbReference type="GO" id="GO:0003677">
    <property type="term" value="F:DNA binding"/>
    <property type="evidence" value="ECO:0007669"/>
    <property type="project" value="UniProtKB-KW"/>
</dbReference>
<dbReference type="Pfam" id="PF00158">
    <property type="entry name" value="Sigma54_activat"/>
    <property type="match status" value="1"/>
</dbReference>
<dbReference type="GO" id="GO:0006355">
    <property type="term" value="P:regulation of DNA-templated transcription"/>
    <property type="evidence" value="ECO:0007669"/>
    <property type="project" value="InterPro"/>
</dbReference>
<dbReference type="Pfam" id="PF25601">
    <property type="entry name" value="AAA_lid_14"/>
    <property type="match status" value="1"/>
</dbReference>
<evidence type="ECO:0000313" key="11">
    <source>
        <dbReference type="Proteomes" id="UP000446866"/>
    </source>
</evidence>
<dbReference type="Gene3D" id="3.40.50.300">
    <property type="entry name" value="P-loop containing nucleotide triphosphate hydrolases"/>
    <property type="match status" value="1"/>
</dbReference>
<evidence type="ECO:0000256" key="6">
    <source>
        <dbReference type="ARBA" id="ARBA00023163"/>
    </source>
</evidence>
<dbReference type="PANTHER" id="PTHR32071:SF57">
    <property type="entry name" value="C4-DICARBOXYLATE TRANSPORT TRANSCRIPTIONAL REGULATORY PROTEIN DCTD"/>
    <property type="match status" value="1"/>
</dbReference>
<keyword evidence="1" id="KW-0547">Nucleotide-binding</keyword>
<dbReference type="PROSITE" id="PS00676">
    <property type="entry name" value="SIGMA54_INTERACT_2"/>
    <property type="match status" value="1"/>
</dbReference>
<sequence length="509" mass="56422">MDQVLAIQKVQEKIKHSLEANDHQSPEKSAHILREIYQDLSVFLAQGVDFKIVVDALDDSIFITDKDGVCLYVNPAHQRNTTILPEEVIGHKVSDIVEDGHLFTGGATLDVLRTQKKVFRLSTVQKTNPPSVGYAVGVPIFNQNGTLHQVVVSSRPILSLQSLQEDFGKFLAEANALDKSRENVRIIESTENSKRLVGSSYSLQKVWNTIRMAAPTDATVLITGESGVGKEVVADEIHRLSKLSDKTFVKVNCASIPANLLESELFGYEKGAFSGANASGKQGLFEMANGGTLLLDEIGDMSMDLQVKLLRAIQNKEITRVGGTKPIKLDIRFIAATNSNLKLKIADGTFRQDLYYRLNVIPISIPPLRERLNDLDELCRHFVRYFTEKHNRPFTLTDDQLTIMKQYSWPGNIRELENVIEYLTICSSGTKEVADEMLYGLLDISQGDDMLPSSGSSLSQSLENYEKSLIESALQNSRSLRDAGAKLGVNASTISRKIKQYGIDYPGAK</sequence>
<proteinExistence type="predicted"/>
<reference evidence="10 11" key="1">
    <citation type="submission" date="2018-08" db="EMBL/GenBank/DDBJ databases">
        <title>Murine metabolic-syndrome-specific gut microbial biobank.</title>
        <authorList>
            <person name="Liu C."/>
        </authorList>
    </citation>
    <scope>NUCLEOTIDE SEQUENCE [LARGE SCALE GENOMIC DNA]</scope>
    <source>
        <strain evidence="10 11">28</strain>
    </source>
</reference>
<evidence type="ECO:0000256" key="1">
    <source>
        <dbReference type="ARBA" id="ARBA00022741"/>
    </source>
</evidence>
<dbReference type="InterPro" id="IPR027417">
    <property type="entry name" value="P-loop_NTPase"/>
</dbReference>
<evidence type="ECO:0000259" key="9">
    <source>
        <dbReference type="PROSITE" id="PS50112"/>
    </source>
</evidence>
<dbReference type="SUPFAM" id="SSF46689">
    <property type="entry name" value="Homeodomain-like"/>
    <property type="match status" value="1"/>
</dbReference>
<dbReference type="InterPro" id="IPR013767">
    <property type="entry name" value="PAS_fold"/>
</dbReference>
<dbReference type="PROSITE" id="PS50045">
    <property type="entry name" value="SIGMA54_INTERACT_4"/>
    <property type="match status" value="1"/>
</dbReference>
<dbReference type="FunFam" id="3.40.50.300:FF:000006">
    <property type="entry name" value="DNA-binding transcriptional regulator NtrC"/>
    <property type="match status" value="1"/>
</dbReference>
<dbReference type="InterPro" id="IPR058031">
    <property type="entry name" value="AAA_lid_NorR"/>
</dbReference>
<evidence type="ECO:0000259" key="8">
    <source>
        <dbReference type="PROSITE" id="PS50045"/>
    </source>
</evidence>
<evidence type="ECO:0000256" key="2">
    <source>
        <dbReference type="ARBA" id="ARBA00022797"/>
    </source>
</evidence>
<protein>
    <recommendedName>
        <fullName evidence="7">HTH-type transcriptional regulatory protein TyrR</fullName>
    </recommendedName>
</protein>
<dbReference type="SUPFAM" id="SSF52540">
    <property type="entry name" value="P-loop containing nucleoside triphosphate hydrolases"/>
    <property type="match status" value="1"/>
</dbReference>